<organism evidence="3 4">
    <name type="scientific">Aeromicrobium panaciterrae</name>
    <dbReference type="NCBI Taxonomy" id="363861"/>
    <lineage>
        <taxon>Bacteria</taxon>
        <taxon>Bacillati</taxon>
        <taxon>Actinomycetota</taxon>
        <taxon>Actinomycetes</taxon>
        <taxon>Propionibacteriales</taxon>
        <taxon>Nocardioidaceae</taxon>
        <taxon>Aeromicrobium</taxon>
    </lineage>
</organism>
<gene>
    <name evidence="3" type="ORF">J2X11_001015</name>
</gene>
<keyword evidence="2" id="KW-0732">Signal</keyword>
<reference evidence="3 4" key="1">
    <citation type="submission" date="2023-07" db="EMBL/GenBank/DDBJ databases">
        <title>Sorghum-associated microbial communities from plants grown in Nebraska, USA.</title>
        <authorList>
            <person name="Schachtman D."/>
        </authorList>
    </citation>
    <scope>NUCLEOTIDE SEQUENCE [LARGE SCALE GENOMIC DNA]</scope>
    <source>
        <strain evidence="3 4">BE248</strain>
    </source>
</reference>
<evidence type="ECO:0000256" key="1">
    <source>
        <dbReference type="SAM" id="MobiDB-lite"/>
    </source>
</evidence>
<dbReference type="EMBL" id="JAVDWH010000001">
    <property type="protein sequence ID" value="MDR7086176.1"/>
    <property type="molecule type" value="Genomic_DNA"/>
</dbReference>
<dbReference type="Proteomes" id="UP001257739">
    <property type="component" value="Unassembled WGS sequence"/>
</dbReference>
<sequence length="105" mass="11100">MGESESRRDDPLLSRRAMLRATAWTAPFVALATIAPPAAAATLTIPDPLIPAENPLPIPEPNLPQIPVPPAIKIVPPPIPGIPPGPGRPQIVLPDKVPPKIFKPK</sequence>
<evidence type="ECO:0000313" key="3">
    <source>
        <dbReference type="EMBL" id="MDR7086176.1"/>
    </source>
</evidence>
<accession>A0ABU1ULX7</accession>
<feature type="region of interest" description="Disordered" evidence="1">
    <location>
        <begin position="79"/>
        <end position="105"/>
    </location>
</feature>
<feature type="chain" id="PRO_5046825027" evidence="2">
    <location>
        <begin position="41"/>
        <end position="105"/>
    </location>
</feature>
<name>A0ABU1ULX7_9ACTN</name>
<keyword evidence="4" id="KW-1185">Reference proteome</keyword>
<dbReference type="PROSITE" id="PS51318">
    <property type="entry name" value="TAT"/>
    <property type="match status" value="1"/>
</dbReference>
<feature type="signal peptide" evidence="2">
    <location>
        <begin position="1"/>
        <end position="40"/>
    </location>
</feature>
<comment type="caution">
    <text evidence="3">The sequence shown here is derived from an EMBL/GenBank/DDBJ whole genome shotgun (WGS) entry which is preliminary data.</text>
</comment>
<evidence type="ECO:0000256" key="2">
    <source>
        <dbReference type="SAM" id="SignalP"/>
    </source>
</evidence>
<proteinExistence type="predicted"/>
<dbReference type="RefSeq" id="WP_309967515.1">
    <property type="nucleotide sequence ID" value="NZ_JAVDWH010000001.1"/>
</dbReference>
<dbReference type="InterPro" id="IPR006311">
    <property type="entry name" value="TAT_signal"/>
</dbReference>
<protein>
    <submittedName>
        <fullName evidence="3">Uncharacterized protein</fullName>
    </submittedName>
</protein>
<evidence type="ECO:0000313" key="4">
    <source>
        <dbReference type="Proteomes" id="UP001257739"/>
    </source>
</evidence>